<name>A0A1C4G3B9_9ENTR</name>
<dbReference type="Proteomes" id="UP000198515">
    <property type="component" value="Unassembled WGS sequence"/>
</dbReference>
<dbReference type="RefSeq" id="WP_090137692.1">
    <property type="nucleotide sequence ID" value="NZ_FMBC01000050.1"/>
</dbReference>
<keyword evidence="4" id="KW-1185">Reference proteome</keyword>
<dbReference type="EMBL" id="FMBC01000050">
    <property type="protein sequence ID" value="SCC62698.1"/>
    <property type="molecule type" value="Genomic_DNA"/>
</dbReference>
<dbReference type="AlphaFoldDB" id="A0A1C4G3B9"/>
<evidence type="ECO:0000313" key="4">
    <source>
        <dbReference type="Proteomes" id="UP000198515"/>
    </source>
</evidence>
<organism evidence="3 4">
    <name type="scientific">Kosakonia oryziphila</name>
    <dbReference type="NCBI Taxonomy" id="1005667"/>
    <lineage>
        <taxon>Bacteria</taxon>
        <taxon>Pseudomonadati</taxon>
        <taxon>Pseudomonadota</taxon>
        <taxon>Gammaproteobacteria</taxon>
        <taxon>Enterobacterales</taxon>
        <taxon>Enterobacteriaceae</taxon>
        <taxon>Kosakonia</taxon>
    </lineage>
</organism>
<evidence type="ECO:0000256" key="1">
    <source>
        <dbReference type="SAM" id="Coils"/>
    </source>
</evidence>
<gene>
    <name evidence="3" type="ORF">GA0061070_105023</name>
</gene>
<dbReference type="InterPro" id="IPR020000">
    <property type="entry name" value="Phage_P2_LysB"/>
</dbReference>
<evidence type="ECO:0000313" key="3">
    <source>
        <dbReference type="EMBL" id="SCC62698.1"/>
    </source>
</evidence>
<feature type="region of interest" description="Disordered" evidence="2">
    <location>
        <begin position="122"/>
        <end position="141"/>
    </location>
</feature>
<proteinExistence type="predicted"/>
<evidence type="ECO:0000256" key="2">
    <source>
        <dbReference type="SAM" id="MobiDB-lite"/>
    </source>
</evidence>
<dbReference type="OrthoDB" id="6604152at2"/>
<protein>
    <submittedName>
        <fullName evidence="3">Phage lysis regulatory protein, LysB family</fullName>
    </submittedName>
</protein>
<keyword evidence="1" id="KW-0175">Coiled coil</keyword>
<sequence length="141" mass="15549">MTARLIALLLTVLGAIWLVQQNHALRSALSQSTQLTHEQNNTIAQLKAQNAAADELAANNEQAQVALRQQLNAASEQAMRREQTITRLLHENDAFRRWYNTQLPDAVRRVHQRPACPSAGHCLQPLSAGQPVSDAGQRSAN</sequence>
<dbReference type="NCBIfam" id="TIGR03495">
    <property type="entry name" value="phage_LysB"/>
    <property type="match status" value="1"/>
</dbReference>
<accession>A0A1C4G3B9</accession>
<feature type="coiled-coil region" evidence="1">
    <location>
        <begin position="43"/>
        <end position="73"/>
    </location>
</feature>
<reference evidence="4" key="1">
    <citation type="submission" date="2016-08" db="EMBL/GenBank/DDBJ databases">
        <authorList>
            <person name="Varghese N."/>
            <person name="Submissions Spin"/>
        </authorList>
    </citation>
    <scope>NUCLEOTIDE SEQUENCE [LARGE SCALE GENOMIC DNA]</scope>
    <source>
        <strain evidence="4">REICA_142</strain>
    </source>
</reference>